<evidence type="ECO:0000259" key="5">
    <source>
        <dbReference type="PROSITE" id="PS50110"/>
    </source>
</evidence>
<organism evidence="6 7">
    <name type="scientific">Candidatus Scatenecus faecavium</name>
    <dbReference type="NCBI Taxonomy" id="2840915"/>
    <lineage>
        <taxon>Bacteria</taxon>
        <taxon>Candidatus Scatenecus</taxon>
    </lineage>
</organism>
<dbReference type="CDD" id="cd06170">
    <property type="entry name" value="LuxR_C_like"/>
    <property type="match status" value="1"/>
</dbReference>
<feature type="domain" description="HTH luxR-type" evidence="4">
    <location>
        <begin position="155"/>
        <end position="220"/>
    </location>
</feature>
<reference evidence="6" key="2">
    <citation type="journal article" date="2021" name="PeerJ">
        <title>Extensive microbial diversity within the chicken gut microbiome revealed by metagenomics and culture.</title>
        <authorList>
            <person name="Gilroy R."/>
            <person name="Ravi A."/>
            <person name="Getino M."/>
            <person name="Pursley I."/>
            <person name="Horton D.L."/>
            <person name="Alikhan N.F."/>
            <person name="Baker D."/>
            <person name="Gharbi K."/>
            <person name="Hall N."/>
            <person name="Watson M."/>
            <person name="Adriaenssens E.M."/>
            <person name="Foster-Nyarko E."/>
            <person name="Jarju S."/>
            <person name="Secka A."/>
            <person name="Antonio M."/>
            <person name="Oren A."/>
            <person name="Chaudhuri R.R."/>
            <person name="La Ragione R."/>
            <person name="Hildebrand F."/>
            <person name="Pallen M.J."/>
        </authorList>
    </citation>
    <scope>NUCLEOTIDE SEQUENCE</scope>
    <source>
        <strain evidence="6">CHK152-2994</strain>
    </source>
</reference>
<gene>
    <name evidence="6" type="ORF">IAD41_04340</name>
</gene>
<keyword evidence="1 3" id="KW-0597">Phosphoprotein</keyword>
<sequence>MTNSAIRILLVEDQKLMRVGLKSLFEEHPELEIIAEAQSGREAIEKYKAIHPDITLMDIGLPDMSGIEATKKILETDSKAKVIILTSHLSENEVIDALHAGACAYVMKDINTEILKMIIRTVKDGAMWLDPQAVPILREKNCGVVPPRQMSRAMFKEQHANLTQREYEVLKLVVDGKSNNEIAQELTISEHTAKAHVCNIIQKLVVDDRTQAAVKALKEGLV</sequence>
<protein>
    <submittedName>
        <fullName evidence="6">Response regulator transcription factor</fullName>
    </submittedName>
</protein>
<dbReference type="EMBL" id="DVJO01000092">
    <property type="protein sequence ID" value="HIS82816.1"/>
    <property type="molecule type" value="Genomic_DNA"/>
</dbReference>
<evidence type="ECO:0000256" key="1">
    <source>
        <dbReference type="ARBA" id="ARBA00022553"/>
    </source>
</evidence>
<dbReference type="Proteomes" id="UP000824139">
    <property type="component" value="Unassembled WGS sequence"/>
</dbReference>
<dbReference type="Pfam" id="PF00072">
    <property type="entry name" value="Response_reg"/>
    <property type="match status" value="1"/>
</dbReference>
<dbReference type="AlphaFoldDB" id="A0A9D1FWP6"/>
<evidence type="ECO:0000256" key="3">
    <source>
        <dbReference type="PROSITE-ProRule" id="PRU00169"/>
    </source>
</evidence>
<dbReference type="PRINTS" id="PR00038">
    <property type="entry name" value="HTHLUXR"/>
</dbReference>
<reference evidence="6" key="1">
    <citation type="submission" date="2020-10" db="EMBL/GenBank/DDBJ databases">
        <authorList>
            <person name="Gilroy R."/>
        </authorList>
    </citation>
    <scope>NUCLEOTIDE SEQUENCE</scope>
    <source>
        <strain evidence="6">CHK152-2994</strain>
    </source>
</reference>
<dbReference type="SMART" id="SM00448">
    <property type="entry name" value="REC"/>
    <property type="match status" value="1"/>
</dbReference>
<dbReference type="Pfam" id="PF00196">
    <property type="entry name" value="GerE"/>
    <property type="match status" value="1"/>
</dbReference>
<evidence type="ECO:0000313" key="6">
    <source>
        <dbReference type="EMBL" id="HIS82816.1"/>
    </source>
</evidence>
<dbReference type="SUPFAM" id="SSF52172">
    <property type="entry name" value="CheY-like"/>
    <property type="match status" value="1"/>
</dbReference>
<dbReference type="SUPFAM" id="SSF46894">
    <property type="entry name" value="C-terminal effector domain of the bipartite response regulators"/>
    <property type="match status" value="1"/>
</dbReference>
<dbReference type="PROSITE" id="PS50110">
    <property type="entry name" value="RESPONSE_REGULATORY"/>
    <property type="match status" value="1"/>
</dbReference>
<proteinExistence type="predicted"/>
<dbReference type="InterPro" id="IPR039420">
    <property type="entry name" value="WalR-like"/>
</dbReference>
<dbReference type="SMART" id="SM00421">
    <property type="entry name" value="HTH_LUXR"/>
    <property type="match status" value="1"/>
</dbReference>
<dbReference type="InterPro" id="IPR000792">
    <property type="entry name" value="Tscrpt_reg_LuxR_C"/>
</dbReference>
<dbReference type="InterPro" id="IPR001789">
    <property type="entry name" value="Sig_transdc_resp-reg_receiver"/>
</dbReference>
<dbReference type="GO" id="GO:0003677">
    <property type="term" value="F:DNA binding"/>
    <property type="evidence" value="ECO:0007669"/>
    <property type="project" value="UniProtKB-KW"/>
</dbReference>
<feature type="domain" description="Response regulatory" evidence="5">
    <location>
        <begin position="7"/>
        <end position="123"/>
    </location>
</feature>
<evidence type="ECO:0000313" key="7">
    <source>
        <dbReference type="Proteomes" id="UP000824139"/>
    </source>
</evidence>
<dbReference type="InterPro" id="IPR016032">
    <property type="entry name" value="Sig_transdc_resp-reg_C-effctor"/>
</dbReference>
<comment type="caution">
    <text evidence="6">The sequence shown here is derived from an EMBL/GenBank/DDBJ whole genome shotgun (WGS) entry which is preliminary data.</text>
</comment>
<dbReference type="CDD" id="cd17535">
    <property type="entry name" value="REC_NarL-like"/>
    <property type="match status" value="1"/>
</dbReference>
<dbReference type="PANTHER" id="PTHR43214">
    <property type="entry name" value="TWO-COMPONENT RESPONSE REGULATOR"/>
    <property type="match status" value="1"/>
</dbReference>
<dbReference type="InterPro" id="IPR011006">
    <property type="entry name" value="CheY-like_superfamily"/>
</dbReference>
<name>A0A9D1FWP6_9BACT</name>
<dbReference type="PROSITE" id="PS50043">
    <property type="entry name" value="HTH_LUXR_2"/>
    <property type="match status" value="1"/>
</dbReference>
<keyword evidence="2" id="KW-0238">DNA-binding</keyword>
<evidence type="ECO:0000259" key="4">
    <source>
        <dbReference type="PROSITE" id="PS50043"/>
    </source>
</evidence>
<dbReference type="InterPro" id="IPR058245">
    <property type="entry name" value="NreC/VraR/RcsB-like_REC"/>
</dbReference>
<dbReference type="GO" id="GO:0000160">
    <property type="term" value="P:phosphorelay signal transduction system"/>
    <property type="evidence" value="ECO:0007669"/>
    <property type="project" value="InterPro"/>
</dbReference>
<dbReference type="Gene3D" id="3.40.50.2300">
    <property type="match status" value="1"/>
</dbReference>
<dbReference type="GO" id="GO:0006355">
    <property type="term" value="P:regulation of DNA-templated transcription"/>
    <property type="evidence" value="ECO:0007669"/>
    <property type="project" value="InterPro"/>
</dbReference>
<accession>A0A9D1FWP6</accession>
<feature type="modified residue" description="4-aspartylphosphate" evidence="3">
    <location>
        <position position="58"/>
    </location>
</feature>
<evidence type="ECO:0000256" key="2">
    <source>
        <dbReference type="ARBA" id="ARBA00023125"/>
    </source>
</evidence>
<dbReference type="PANTHER" id="PTHR43214:SF43">
    <property type="entry name" value="TWO-COMPONENT RESPONSE REGULATOR"/>
    <property type="match status" value="1"/>
</dbReference>